<organism evidence="15 16">
    <name type="scientific">Orchesella cincta</name>
    <name type="common">Springtail</name>
    <name type="synonym">Podura cincta</name>
    <dbReference type="NCBI Taxonomy" id="48709"/>
    <lineage>
        <taxon>Eukaryota</taxon>
        <taxon>Metazoa</taxon>
        <taxon>Ecdysozoa</taxon>
        <taxon>Arthropoda</taxon>
        <taxon>Hexapoda</taxon>
        <taxon>Collembola</taxon>
        <taxon>Entomobryomorpha</taxon>
        <taxon>Entomobryoidea</taxon>
        <taxon>Orchesellidae</taxon>
        <taxon>Orchesellinae</taxon>
        <taxon>Orchesella</taxon>
    </lineage>
</organism>
<comment type="similarity">
    <text evidence="2 14">Belongs to the complex I NDUFA13 subunit family.</text>
</comment>
<sequence>MSGTTVKQDLPPPGGYKPINYLRVPAKTYFSGVQMFVLFNVITFGAIYIWSYSAERMRKLRTEDRSARLALQPMLFAEKDRLYLKRMRSLRDEEEELMKGVPGWVVGTYWGEPIYHTRPENEWHDITPTEYLAHSPHYKQQYMVNFYKWL</sequence>
<dbReference type="InterPro" id="IPR009346">
    <property type="entry name" value="GRIM-19"/>
</dbReference>
<accession>A0A1D2N9R5</accession>
<evidence type="ECO:0000313" key="16">
    <source>
        <dbReference type="Proteomes" id="UP000094527"/>
    </source>
</evidence>
<dbReference type="GO" id="GO:0005743">
    <property type="term" value="C:mitochondrial inner membrane"/>
    <property type="evidence" value="ECO:0007669"/>
    <property type="project" value="UniProtKB-SubCell"/>
</dbReference>
<evidence type="ECO:0000256" key="5">
    <source>
        <dbReference type="ARBA" id="ARBA00022660"/>
    </source>
</evidence>
<dbReference type="Proteomes" id="UP000094527">
    <property type="component" value="Unassembled WGS sequence"/>
</dbReference>
<dbReference type="GO" id="GO:0045271">
    <property type="term" value="C:respiratory chain complex I"/>
    <property type="evidence" value="ECO:0007669"/>
    <property type="project" value="UniProtKB-UniRule"/>
</dbReference>
<dbReference type="OMA" id="YGIREQH"/>
<evidence type="ECO:0000256" key="12">
    <source>
        <dbReference type="ARBA" id="ARBA00045908"/>
    </source>
</evidence>
<keyword evidence="4 14" id="KW-0813">Transport</keyword>
<keyword evidence="9 14" id="KW-1133">Transmembrane helix</keyword>
<comment type="caution">
    <text evidence="15">The sequence shown here is derived from an EMBL/GenBank/DDBJ whole genome shotgun (WGS) entry which is preliminary data.</text>
</comment>
<keyword evidence="6 14" id="KW-0812">Transmembrane</keyword>
<reference evidence="15 16" key="1">
    <citation type="journal article" date="2016" name="Genome Biol. Evol.">
        <title>Gene Family Evolution Reflects Adaptation to Soil Environmental Stressors in the Genome of the Collembolan Orchesella cincta.</title>
        <authorList>
            <person name="Faddeeva-Vakhrusheva A."/>
            <person name="Derks M.F."/>
            <person name="Anvar S.Y."/>
            <person name="Agamennone V."/>
            <person name="Suring W."/>
            <person name="Smit S."/>
            <person name="van Straalen N.M."/>
            <person name="Roelofs D."/>
        </authorList>
    </citation>
    <scope>NUCLEOTIDE SEQUENCE [LARGE SCALE GENOMIC DNA]</scope>
    <source>
        <tissue evidence="15">Mixed pool</tissue>
    </source>
</reference>
<feature type="transmembrane region" description="Helical" evidence="14">
    <location>
        <begin position="29"/>
        <end position="51"/>
    </location>
</feature>
<evidence type="ECO:0000256" key="9">
    <source>
        <dbReference type="ARBA" id="ARBA00022989"/>
    </source>
</evidence>
<dbReference type="PANTHER" id="PTHR12966:SF0">
    <property type="entry name" value="NADH DEHYDROGENASE [UBIQUINONE] 1 ALPHA SUBCOMPLEX SUBUNIT 13"/>
    <property type="match status" value="1"/>
</dbReference>
<comment type="function">
    <text evidence="12">Accessory subunit of the mitochondrial membrane respiratory chain NADH dehydrogenase (Complex I), that is believed not to be involved in catalysis. Complex I functions in the transfer of electrons from NADH to the respiratory chain. The immediate electron acceptor for the enzyme is believed to be ubiquinone. Involved in the interferon/all-trans-retinoic acid (IFN/RA) induced cell death. This apoptotic activity is inhibited by interaction with viral IRF1. Prevents the transactivation of STAT3 target genes. May play a role in CARD15-mediated innate mucosal responses and serve to regulate intestinal epithelial cell responses to microbes.</text>
</comment>
<evidence type="ECO:0000256" key="6">
    <source>
        <dbReference type="ARBA" id="ARBA00022692"/>
    </source>
</evidence>
<evidence type="ECO:0000256" key="1">
    <source>
        <dbReference type="ARBA" id="ARBA00004298"/>
    </source>
</evidence>
<comment type="function">
    <text evidence="14">Complex I functions in the transfer of electrons from NADH to the respiratory chain. Accessory subunit of the mitochondrial membrane respiratory chain NADH dehydrogenase (Complex I), that is believed not to be involved in catalysis.</text>
</comment>
<keyword evidence="7 14" id="KW-0999">Mitochondrion inner membrane</keyword>
<gene>
    <name evidence="15" type="ORF">Ocin01_04937</name>
</gene>
<keyword evidence="15" id="KW-0830">Ubiquinone</keyword>
<dbReference type="OrthoDB" id="10440682at2759"/>
<name>A0A1D2N9R5_ORCCI</name>
<evidence type="ECO:0000256" key="2">
    <source>
        <dbReference type="ARBA" id="ARBA00007312"/>
    </source>
</evidence>
<proteinExistence type="inferred from homology"/>
<evidence type="ECO:0000256" key="3">
    <source>
        <dbReference type="ARBA" id="ARBA00018192"/>
    </source>
</evidence>
<dbReference type="Pfam" id="PF06212">
    <property type="entry name" value="GRIM-19"/>
    <property type="match status" value="1"/>
</dbReference>
<evidence type="ECO:0000256" key="13">
    <source>
        <dbReference type="ARBA" id="ARBA00046797"/>
    </source>
</evidence>
<evidence type="ECO:0000313" key="15">
    <source>
        <dbReference type="EMBL" id="ODN01726.1"/>
    </source>
</evidence>
<keyword evidence="10 14" id="KW-0496">Mitochondrion</keyword>
<keyword evidence="11 14" id="KW-0472">Membrane</keyword>
<keyword evidence="8 14" id="KW-0249">Electron transport</keyword>
<keyword evidence="5 14" id="KW-0679">Respiratory chain</keyword>
<evidence type="ECO:0000256" key="14">
    <source>
        <dbReference type="RuleBase" id="RU368034"/>
    </source>
</evidence>
<dbReference type="EMBL" id="LJIJ01000141">
    <property type="protein sequence ID" value="ODN01726.1"/>
    <property type="molecule type" value="Genomic_DNA"/>
</dbReference>
<evidence type="ECO:0000256" key="10">
    <source>
        <dbReference type="ARBA" id="ARBA00023128"/>
    </source>
</evidence>
<protein>
    <recommendedName>
        <fullName evidence="3 14">NADH dehydrogenase [ubiquinone] 1 alpha subcomplex subunit 13</fullName>
    </recommendedName>
</protein>
<dbReference type="AlphaFoldDB" id="A0A1D2N9R5"/>
<keyword evidence="16" id="KW-1185">Reference proteome</keyword>
<comment type="subunit">
    <text evidence="13">Complex I is composed of 45 different subunits. Interacts with CARD15, but not with CARD4. Interacts with STAT3, but not with STAT1, STAT2 and STAT5A. Interacts with OLFM4.</text>
</comment>
<evidence type="ECO:0000256" key="8">
    <source>
        <dbReference type="ARBA" id="ARBA00022982"/>
    </source>
</evidence>
<dbReference type="STRING" id="48709.A0A1D2N9R5"/>
<evidence type="ECO:0000256" key="11">
    <source>
        <dbReference type="ARBA" id="ARBA00023136"/>
    </source>
</evidence>
<evidence type="ECO:0000256" key="4">
    <source>
        <dbReference type="ARBA" id="ARBA00022448"/>
    </source>
</evidence>
<evidence type="ECO:0000256" key="7">
    <source>
        <dbReference type="ARBA" id="ARBA00022792"/>
    </source>
</evidence>
<dbReference type="PANTHER" id="PTHR12966">
    <property type="entry name" value="NADH DEHYDROGENASE UBIQUINONE 1 ALPHA SUBCOMPLEX SUBUNIT 13"/>
    <property type="match status" value="1"/>
</dbReference>
<comment type="subcellular location">
    <subcellularLocation>
        <location evidence="1 14">Mitochondrion inner membrane</location>
        <topology evidence="1 14">Single-pass membrane protein</topology>
        <orientation evidence="1 14">Matrix side</orientation>
    </subcellularLocation>
</comment>